<dbReference type="EMBL" id="JADEXN010000005">
    <property type="protein sequence ID" value="MBE9039303.1"/>
    <property type="molecule type" value="Genomic_DNA"/>
</dbReference>
<comment type="caution">
    <text evidence="3">The sequence shown here is derived from an EMBL/GenBank/DDBJ whole genome shotgun (WGS) entry which is preliminary data.</text>
</comment>
<feature type="compositionally biased region" description="Polar residues" evidence="1">
    <location>
        <begin position="8"/>
        <end position="24"/>
    </location>
</feature>
<evidence type="ECO:0000256" key="1">
    <source>
        <dbReference type="SAM" id="MobiDB-lite"/>
    </source>
</evidence>
<keyword evidence="4" id="KW-1185">Reference proteome</keyword>
<evidence type="ECO:0000313" key="3">
    <source>
        <dbReference type="EMBL" id="MBE9039303.1"/>
    </source>
</evidence>
<sequence>MLPESLDGNRSSDPIASNRQIPTSESERFKILPNTGTAIALAGTIRVLLSLAIVIVGSYPQAMLFDGRVRGRVARNRPLHGFVPRSAN</sequence>
<keyword evidence="2" id="KW-0472">Membrane</keyword>
<keyword evidence="2" id="KW-1133">Transmembrane helix</keyword>
<name>A0A928VU08_9CYAN</name>
<dbReference type="Proteomes" id="UP000621799">
    <property type="component" value="Unassembled WGS sequence"/>
</dbReference>
<reference evidence="3" key="1">
    <citation type="submission" date="2020-10" db="EMBL/GenBank/DDBJ databases">
        <authorList>
            <person name="Castelo-Branco R."/>
            <person name="Eusebio N."/>
            <person name="Adriana R."/>
            <person name="Vieira A."/>
            <person name="Brugerolle De Fraissinette N."/>
            <person name="Rezende De Castro R."/>
            <person name="Schneider M.P."/>
            <person name="Vasconcelos V."/>
            <person name="Leao P.N."/>
        </authorList>
    </citation>
    <scope>NUCLEOTIDE SEQUENCE</scope>
    <source>
        <strain evidence="3">LEGE 11467</strain>
    </source>
</reference>
<accession>A0A928VU08</accession>
<evidence type="ECO:0000256" key="2">
    <source>
        <dbReference type="SAM" id="Phobius"/>
    </source>
</evidence>
<evidence type="ECO:0000313" key="4">
    <source>
        <dbReference type="Proteomes" id="UP000621799"/>
    </source>
</evidence>
<gene>
    <name evidence="3" type="ORF">IQ235_00650</name>
</gene>
<dbReference type="RefSeq" id="WP_264319566.1">
    <property type="nucleotide sequence ID" value="NZ_JADEXN010000005.1"/>
</dbReference>
<feature type="transmembrane region" description="Helical" evidence="2">
    <location>
        <begin position="38"/>
        <end position="60"/>
    </location>
</feature>
<organism evidence="3 4">
    <name type="scientific">Zarconia navalis LEGE 11467</name>
    <dbReference type="NCBI Taxonomy" id="1828826"/>
    <lineage>
        <taxon>Bacteria</taxon>
        <taxon>Bacillati</taxon>
        <taxon>Cyanobacteriota</taxon>
        <taxon>Cyanophyceae</taxon>
        <taxon>Oscillatoriophycideae</taxon>
        <taxon>Oscillatoriales</taxon>
        <taxon>Oscillatoriales incertae sedis</taxon>
        <taxon>Zarconia</taxon>
        <taxon>Zarconia navalis</taxon>
    </lineage>
</organism>
<dbReference type="AlphaFoldDB" id="A0A928VU08"/>
<keyword evidence="2" id="KW-0812">Transmembrane</keyword>
<protein>
    <submittedName>
        <fullName evidence="3">Uncharacterized protein</fullName>
    </submittedName>
</protein>
<feature type="region of interest" description="Disordered" evidence="1">
    <location>
        <begin position="1"/>
        <end position="28"/>
    </location>
</feature>
<proteinExistence type="predicted"/>